<protein>
    <submittedName>
        <fullName evidence="2">Uncharacterized protein</fullName>
    </submittedName>
</protein>
<evidence type="ECO:0000256" key="1">
    <source>
        <dbReference type="SAM" id="MobiDB-lite"/>
    </source>
</evidence>
<dbReference type="AlphaFoldDB" id="A0AAD5LWC2"/>
<proteinExistence type="predicted"/>
<gene>
    <name evidence="2" type="ORF">KIN20_001588</name>
</gene>
<accession>A0AAD5LWC2</accession>
<evidence type="ECO:0000313" key="3">
    <source>
        <dbReference type="Proteomes" id="UP001196413"/>
    </source>
</evidence>
<evidence type="ECO:0000313" key="2">
    <source>
        <dbReference type="EMBL" id="KAJ1346700.1"/>
    </source>
</evidence>
<organism evidence="2 3">
    <name type="scientific">Parelaphostrongylus tenuis</name>
    <name type="common">Meningeal worm</name>
    <dbReference type="NCBI Taxonomy" id="148309"/>
    <lineage>
        <taxon>Eukaryota</taxon>
        <taxon>Metazoa</taxon>
        <taxon>Ecdysozoa</taxon>
        <taxon>Nematoda</taxon>
        <taxon>Chromadorea</taxon>
        <taxon>Rhabditida</taxon>
        <taxon>Rhabditina</taxon>
        <taxon>Rhabditomorpha</taxon>
        <taxon>Strongyloidea</taxon>
        <taxon>Metastrongylidae</taxon>
        <taxon>Parelaphostrongylus</taxon>
    </lineage>
</organism>
<name>A0AAD5LWC2_PARTN</name>
<feature type="compositionally biased region" description="Polar residues" evidence="1">
    <location>
        <begin position="1"/>
        <end position="14"/>
    </location>
</feature>
<keyword evidence="3" id="KW-1185">Reference proteome</keyword>
<feature type="region of interest" description="Disordered" evidence="1">
    <location>
        <begin position="1"/>
        <end position="20"/>
    </location>
</feature>
<dbReference type="Proteomes" id="UP001196413">
    <property type="component" value="Unassembled WGS sequence"/>
</dbReference>
<comment type="caution">
    <text evidence="2">The sequence shown here is derived from an EMBL/GenBank/DDBJ whole genome shotgun (WGS) entry which is preliminary data.</text>
</comment>
<sequence length="67" mass="7629">MSTLQNLAMTSIRSPGNPAEKTCTRWQDTYTRLHHNIVPSVCQSRFKRVYCSAASSRDDSSRVDHTE</sequence>
<dbReference type="EMBL" id="JAHQIW010000210">
    <property type="protein sequence ID" value="KAJ1346700.1"/>
    <property type="molecule type" value="Genomic_DNA"/>
</dbReference>
<reference evidence="2" key="1">
    <citation type="submission" date="2021-06" db="EMBL/GenBank/DDBJ databases">
        <title>Parelaphostrongylus tenuis whole genome reference sequence.</title>
        <authorList>
            <person name="Garwood T.J."/>
            <person name="Larsen P.A."/>
            <person name="Fountain-Jones N.M."/>
            <person name="Garbe J.R."/>
            <person name="Macchietto M.G."/>
            <person name="Kania S.A."/>
            <person name="Gerhold R.W."/>
            <person name="Richards J.E."/>
            <person name="Wolf T.M."/>
        </authorList>
    </citation>
    <scope>NUCLEOTIDE SEQUENCE</scope>
    <source>
        <strain evidence="2">MNPRO001-30</strain>
        <tissue evidence="2">Meninges</tissue>
    </source>
</reference>